<dbReference type="AlphaFoldDB" id="A0A3L6DFI6"/>
<comment type="caution">
    <text evidence="1">The sequence shown here is derived from an EMBL/GenBank/DDBJ whole genome shotgun (WGS) entry which is preliminary data.</text>
</comment>
<accession>A0A3L6DFI6</accession>
<dbReference type="ExpressionAtlas" id="A0A3L6DFI6">
    <property type="expression patterns" value="baseline"/>
</dbReference>
<dbReference type="Proteomes" id="UP000251960">
    <property type="component" value="Chromosome 9"/>
</dbReference>
<proteinExistence type="predicted"/>
<organism evidence="1">
    <name type="scientific">Zea mays</name>
    <name type="common">Maize</name>
    <dbReference type="NCBI Taxonomy" id="4577"/>
    <lineage>
        <taxon>Eukaryota</taxon>
        <taxon>Viridiplantae</taxon>
        <taxon>Streptophyta</taxon>
        <taxon>Embryophyta</taxon>
        <taxon>Tracheophyta</taxon>
        <taxon>Spermatophyta</taxon>
        <taxon>Magnoliopsida</taxon>
        <taxon>Liliopsida</taxon>
        <taxon>Poales</taxon>
        <taxon>Poaceae</taxon>
        <taxon>PACMAD clade</taxon>
        <taxon>Panicoideae</taxon>
        <taxon>Andropogonodae</taxon>
        <taxon>Andropogoneae</taxon>
        <taxon>Tripsacinae</taxon>
        <taxon>Zea</taxon>
    </lineage>
</organism>
<sequence length="226" mass="24602">MINGPLKADLPGSPHEMVAGNGEVGPLSLFRLASPQFSAAESLGPSGTVSPRLDAPPAVATKVTTLKVYRRRQSDCPRVLAPSVDHHIELIPDLGSDDAPIQSFVASVTEKVECLLPPPVPQRRQSARLMPPDFIPRRSCRLAKQKKFNTSGRQIQVDIMKRLKIVSDQQALGWETLEEYGRLFSSRPSDSHIKALAALFRWTVPDDPAPDAELPAISGFSPADLV</sequence>
<protein>
    <submittedName>
        <fullName evidence="1">Uncharacterized protein</fullName>
    </submittedName>
</protein>
<name>A0A3L6DFI6_MAIZE</name>
<dbReference type="EMBL" id="NCVQ01000010">
    <property type="protein sequence ID" value="PWZ07384.1"/>
    <property type="molecule type" value="Genomic_DNA"/>
</dbReference>
<gene>
    <name evidence="1" type="ORF">Zm00014a_033891</name>
</gene>
<reference evidence="1" key="1">
    <citation type="journal article" date="2018" name="Nat. Genet.">
        <title>Extensive intraspecific gene order and gene structural variations between Mo17 and other maize genomes.</title>
        <authorList>
            <person name="Sun S."/>
            <person name="Zhou Y."/>
            <person name="Chen J."/>
            <person name="Shi J."/>
            <person name="Zhao H."/>
            <person name="Zhao H."/>
            <person name="Song W."/>
            <person name="Zhang M."/>
            <person name="Cui Y."/>
            <person name="Dong X."/>
            <person name="Liu H."/>
            <person name="Ma X."/>
            <person name="Jiao Y."/>
            <person name="Wang B."/>
            <person name="Wei X."/>
            <person name="Stein J.C."/>
            <person name="Glaubitz J.C."/>
            <person name="Lu F."/>
            <person name="Yu G."/>
            <person name="Liang C."/>
            <person name="Fengler K."/>
            <person name="Li B."/>
            <person name="Rafalski A."/>
            <person name="Schnable P.S."/>
            <person name="Ware D.H."/>
            <person name="Buckler E.S."/>
            <person name="Lai J."/>
        </authorList>
    </citation>
    <scope>NUCLEOTIDE SEQUENCE [LARGE SCALE GENOMIC DNA]</scope>
    <source>
        <tissue evidence="1">Seedling</tissue>
    </source>
</reference>
<evidence type="ECO:0000313" key="1">
    <source>
        <dbReference type="EMBL" id="PWZ07384.1"/>
    </source>
</evidence>